<dbReference type="GO" id="GO:0020037">
    <property type="term" value="F:heme binding"/>
    <property type="evidence" value="ECO:0007669"/>
    <property type="project" value="InterPro"/>
</dbReference>
<feature type="domain" description="Cytochrome c" evidence="9">
    <location>
        <begin position="135"/>
        <end position="217"/>
    </location>
</feature>
<dbReference type="PROSITE" id="PS51007">
    <property type="entry name" value="CYTC"/>
    <property type="match status" value="2"/>
</dbReference>
<evidence type="ECO:0000256" key="1">
    <source>
        <dbReference type="ARBA" id="ARBA00022448"/>
    </source>
</evidence>
<name>A0A557RZX6_9GAMM</name>
<dbReference type="Gene3D" id="1.10.760.10">
    <property type="entry name" value="Cytochrome c-like domain"/>
    <property type="match status" value="2"/>
</dbReference>
<keyword evidence="5 6" id="KW-0408">Iron</keyword>
<dbReference type="SUPFAM" id="SSF46626">
    <property type="entry name" value="Cytochrome c"/>
    <property type="match status" value="2"/>
</dbReference>
<dbReference type="OrthoDB" id="9773456at2"/>
<evidence type="ECO:0000256" key="5">
    <source>
        <dbReference type="ARBA" id="ARBA00023004"/>
    </source>
</evidence>
<feature type="chain" id="PRO_5022098121" evidence="8">
    <location>
        <begin position="25"/>
        <end position="264"/>
    </location>
</feature>
<dbReference type="PANTHER" id="PTHR33751">
    <property type="entry name" value="CBB3-TYPE CYTOCHROME C OXIDASE SUBUNIT FIXP"/>
    <property type="match status" value="1"/>
</dbReference>
<organism evidence="10 11">
    <name type="scientific">Sedimenticola selenatireducens</name>
    <dbReference type="NCBI Taxonomy" id="191960"/>
    <lineage>
        <taxon>Bacteria</taxon>
        <taxon>Pseudomonadati</taxon>
        <taxon>Pseudomonadota</taxon>
        <taxon>Gammaproteobacteria</taxon>
        <taxon>Chromatiales</taxon>
        <taxon>Sedimenticolaceae</taxon>
        <taxon>Sedimenticola</taxon>
    </lineage>
</organism>
<evidence type="ECO:0000256" key="2">
    <source>
        <dbReference type="ARBA" id="ARBA00022617"/>
    </source>
</evidence>
<evidence type="ECO:0000256" key="7">
    <source>
        <dbReference type="SAM" id="MobiDB-lite"/>
    </source>
</evidence>
<feature type="domain" description="Cytochrome c" evidence="9">
    <location>
        <begin position="42"/>
        <end position="124"/>
    </location>
</feature>
<protein>
    <submittedName>
        <fullName evidence="10">C-type cytochrome</fullName>
    </submittedName>
</protein>
<keyword evidence="4" id="KW-0249">Electron transport</keyword>
<feature type="region of interest" description="Disordered" evidence="7">
    <location>
        <begin position="239"/>
        <end position="264"/>
    </location>
</feature>
<dbReference type="AlphaFoldDB" id="A0A557RZX6"/>
<gene>
    <name evidence="10" type="ORF">FHP88_14765</name>
</gene>
<keyword evidence="2 6" id="KW-0349">Heme</keyword>
<keyword evidence="3 6" id="KW-0479">Metal-binding</keyword>
<dbReference type="Pfam" id="PF00034">
    <property type="entry name" value="Cytochrom_C"/>
    <property type="match status" value="2"/>
</dbReference>
<dbReference type="EMBL" id="VMNH01000023">
    <property type="protein sequence ID" value="TVO70725.1"/>
    <property type="molecule type" value="Genomic_DNA"/>
</dbReference>
<evidence type="ECO:0000256" key="4">
    <source>
        <dbReference type="ARBA" id="ARBA00022982"/>
    </source>
</evidence>
<accession>A0A557RZX6</accession>
<dbReference type="InterPro" id="IPR036909">
    <property type="entry name" value="Cyt_c-like_dom_sf"/>
</dbReference>
<evidence type="ECO:0000256" key="8">
    <source>
        <dbReference type="SAM" id="SignalP"/>
    </source>
</evidence>
<dbReference type="InterPro" id="IPR009056">
    <property type="entry name" value="Cyt_c-like_dom"/>
</dbReference>
<proteinExistence type="predicted"/>
<dbReference type="GO" id="GO:0046872">
    <property type="term" value="F:metal ion binding"/>
    <property type="evidence" value="ECO:0007669"/>
    <property type="project" value="UniProtKB-KW"/>
</dbReference>
<evidence type="ECO:0000313" key="11">
    <source>
        <dbReference type="Proteomes" id="UP000316649"/>
    </source>
</evidence>
<dbReference type="PANTHER" id="PTHR33751:SF9">
    <property type="entry name" value="CYTOCHROME C4"/>
    <property type="match status" value="1"/>
</dbReference>
<feature type="compositionally biased region" description="Pro residues" evidence="7">
    <location>
        <begin position="242"/>
        <end position="264"/>
    </location>
</feature>
<evidence type="ECO:0000313" key="10">
    <source>
        <dbReference type="EMBL" id="TVO70725.1"/>
    </source>
</evidence>
<evidence type="ECO:0000256" key="3">
    <source>
        <dbReference type="ARBA" id="ARBA00022723"/>
    </source>
</evidence>
<sequence>MVFGKGVKSILFAVLSVNASLLSAQGLEEAAREVEKAIHLTPDIQNGKKVYMICTVCHRPEGWASPDGMYPQIAGQRASVLIKQLADIRARNRDNPTMLPFTSPRLLGGAQEIADVAAYISQLPMSPNNTVGPGYDLAMGEKLYAEECAECHGKSGEGDIKDHIPMIQGQNYYYLIRQFDWIRSGKRRNADSKMVKQIQRFTPREELAVLDYVSRIEPPKEKLATPGWLNPDFPNYARNPWPQMPMPQMPQMPMPQMPMPQMPR</sequence>
<dbReference type="GO" id="GO:0009055">
    <property type="term" value="F:electron transfer activity"/>
    <property type="evidence" value="ECO:0007669"/>
    <property type="project" value="InterPro"/>
</dbReference>
<dbReference type="RefSeq" id="WP_144359862.1">
    <property type="nucleotide sequence ID" value="NZ_VMNH01000023.1"/>
</dbReference>
<evidence type="ECO:0000259" key="9">
    <source>
        <dbReference type="PROSITE" id="PS51007"/>
    </source>
</evidence>
<comment type="caution">
    <text evidence="10">The sequence shown here is derived from an EMBL/GenBank/DDBJ whole genome shotgun (WGS) entry which is preliminary data.</text>
</comment>
<reference evidence="10 11" key="1">
    <citation type="submission" date="2019-07" db="EMBL/GenBank/DDBJ databases">
        <title>The pathways for chlorine oxyanion respiration interact through the shared metabolite chlorate.</title>
        <authorList>
            <person name="Barnum T.P."/>
            <person name="Cheng Y."/>
            <person name="Hill K.A."/>
            <person name="Lucas L.N."/>
            <person name="Carlson H.K."/>
            <person name="Coates J.D."/>
        </authorList>
    </citation>
    <scope>NUCLEOTIDE SEQUENCE [LARGE SCALE GENOMIC DNA]</scope>
    <source>
        <strain evidence="10 11">BK-1</strain>
    </source>
</reference>
<keyword evidence="11" id="KW-1185">Reference proteome</keyword>
<keyword evidence="8" id="KW-0732">Signal</keyword>
<dbReference type="InterPro" id="IPR050597">
    <property type="entry name" value="Cytochrome_c_Oxidase_Subunit"/>
</dbReference>
<dbReference type="Proteomes" id="UP000316649">
    <property type="component" value="Unassembled WGS sequence"/>
</dbReference>
<evidence type="ECO:0000256" key="6">
    <source>
        <dbReference type="PROSITE-ProRule" id="PRU00433"/>
    </source>
</evidence>
<keyword evidence="1" id="KW-0813">Transport</keyword>
<feature type="signal peptide" evidence="8">
    <location>
        <begin position="1"/>
        <end position="24"/>
    </location>
</feature>